<evidence type="ECO:0000256" key="5">
    <source>
        <dbReference type="ARBA" id="ARBA00022737"/>
    </source>
</evidence>
<organism evidence="8 9">
    <name type="scientific">Microvirga alba</name>
    <dbReference type="NCBI Taxonomy" id="2791025"/>
    <lineage>
        <taxon>Bacteria</taxon>
        <taxon>Pseudomonadati</taxon>
        <taxon>Pseudomonadota</taxon>
        <taxon>Alphaproteobacteria</taxon>
        <taxon>Hyphomicrobiales</taxon>
        <taxon>Methylobacteriaceae</taxon>
        <taxon>Microvirga</taxon>
    </lineage>
</organism>
<dbReference type="EMBL" id="JADQDO010000001">
    <property type="protein sequence ID" value="MBF9232085.1"/>
    <property type="molecule type" value="Genomic_DNA"/>
</dbReference>
<dbReference type="InterPro" id="IPR050557">
    <property type="entry name" value="RTX_toxin/Mannuronan_C5-epim"/>
</dbReference>
<keyword evidence="5" id="KW-0677">Repeat</keyword>
<evidence type="ECO:0008006" key="10">
    <source>
        <dbReference type="Google" id="ProtNLM"/>
    </source>
</evidence>
<dbReference type="AlphaFoldDB" id="A0A931FM30"/>
<comment type="subcellular location">
    <subcellularLocation>
        <location evidence="1">Membrane</location>
    </subcellularLocation>
    <subcellularLocation>
        <location evidence="2">Secreted</location>
    </subcellularLocation>
</comment>
<keyword evidence="9" id="KW-1185">Reference proteome</keyword>
<keyword evidence="3" id="KW-0964">Secreted</keyword>
<keyword evidence="4" id="KW-0800">Toxin</keyword>
<dbReference type="GO" id="GO:0090729">
    <property type="term" value="F:toxin activity"/>
    <property type="evidence" value="ECO:0007669"/>
    <property type="project" value="UniProtKB-KW"/>
</dbReference>
<dbReference type="GO" id="GO:0005576">
    <property type="term" value="C:extracellular region"/>
    <property type="evidence" value="ECO:0007669"/>
    <property type="project" value="UniProtKB-SubCell"/>
</dbReference>
<proteinExistence type="predicted"/>
<sequence length="654" mass="67941">MANESNPWEIRTDMYGAVISFLTQNGWSLASAANAYFDGSGAKLTYGGSQTGNVVNVATGGGPICTADTGVTGSVSVVATKKVTLSDGSTRTVNYYADGAYGSVVTDANGNVTDWSYVSTVRNPDGYYSRHFTTKSGQNEFYSYTFQPPSSSFNIDLFDSLFGAGTPQEANADRWNAVYGTGGFLDTLQRQLEWSIYGTERYPNGPGGGIYIDNKGMPSVADPNWPGWKENGGTVSKNSIDFEVKVKSGDDVHVVQFKTGTAGHDVLQGTAGIDILSGFEGNDTISGGAGNDQLWGGAGDDVLYGGAGADILDGGDGTDIASYDDSTEGLTINFGNTYASTGIAKDDVYKSIEVLVGSKYADVILGTAGNDCFYANSGDDVVRGYEGNDFLDGQGGNDSLDGGTGDDQLFGGDGNDMIWGGEGNDTLYGGAGADTLDGGNGTDIVSYDDSTEGLTINFGNTYASTGIAKDDVYKSIEVLVGSKYADVILGTAGNDWFYANYGDDVVRGFEGNDFLDGQGGNDSLDGGTGNDQLFGGDGNDMIWGGLGNDTLTGGAGQDVFAFDTALNGSSNVDQIVDFNVADDRIQLDRSIFKGLNANTLLATGPGANAWAPQIVYNKTTGELSYDADGLGAATQIKFAVLSAGVALTSANFIL</sequence>
<dbReference type="PRINTS" id="PR01488">
    <property type="entry name" value="RTXTOXINA"/>
</dbReference>
<dbReference type="Pfam" id="PF00353">
    <property type="entry name" value="HemolysinCabind"/>
    <property type="match status" value="5"/>
</dbReference>
<evidence type="ECO:0000256" key="4">
    <source>
        <dbReference type="ARBA" id="ARBA00022656"/>
    </source>
</evidence>
<comment type="caution">
    <text evidence="8">The sequence shown here is derived from an EMBL/GenBank/DDBJ whole genome shotgun (WGS) entry which is preliminary data.</text>
</comment>
<dbReference type="PANTHER" id="PTHR38340:SF1">
    <property type="entry name" value="S-LAYER PROTEIN"/>
    <property type="match status" value="1"/>
</dbReference>
<evidence type="ECO:0000313" key="9">
    <source>
        <dbReference type="Proteomes" id="UP000599312"/>
    </source>
</evidence>
<accession>A0A931FM30</accession>
<evidence type="ECO:0000256" key="6">
    <source>
        <dbReference type="ARBA" id="ARBA00023026"/>
    </source>
</evidence>
<dbReference type="GO" id="GO:0016020">
    <property type="term" value="C:membrane"/>
    <property type="evidence" value="ECO:0007669"/>
    <property type="project" value="UniProtKB-SubCell"/>
</dbReference>
<dbReference type="PROSITE" id="PS00330">
    <property type="entry name" value="HEMOLYSIN_CALCIUM"/>
    <property type="match status" value="10"/>
</dbReference>
<protein>
    <recommendedName>
        <fullName evidence="10">Calcium-binding protein</fullName>
    </recommendedName>
</protein>
<keyword evidence="6" id="KW-0843">Virulence</keyword>
<dbReference type="PRINTS" id="PR00313">
    <property type="entry name" value="CABNDNGRPT"/>
</dbReference>
<dbReference type="SUPFAM" id="SSF51120">
    <property type="entry name" value="beta-Roll"/>
    <property type="match status" value="2"/>
</dbReference>
<evidence type="ECO:0000313" key="8">
    <source>
        <dbReference type="EMBL" id="MBF9232085.1"/>
    </source>
</evidence>
<name>A0A931FM30_9HYPH</name>
<gene>
    <name evidence="8" type="ORF">I2H38_01695</name>
</gene>
<evidence type="ECO:0000256" key="2">
    <source>
        <dbReference type="ARBA" id="ARBA00004613"/>
    </source>
</evidence>
<reference evidence="8" key="1">
    <citation type="submission" date="2020-11" db="EMBL/GenBank/DDBJ databases">
        <authorList>
            <person name="Kim M.K."/>
        </authorList>
    </citation>
    <scope>NUCLEOTIDE SEQUENCE</scope>
    <source>
        <strain evidence="8">BT350</strain>
    </source>
</reference>
<dbReference type="PANTHER" id="PTHR38340">
    <property type="entry name" value="S-LAYER PROTEIN"/>
    <property type="match status" value="1"/>
</dbReference>
<evidence type="ECO:0000256" key="7">
    <source>
        <dbReference type="ARBA" id="ARBA00023136"/>
    </source>
</evidence>
<evidence type="ECO:0000256" key="3">
    <source>
        <dbReference type="ARBA" id="ARBA00022525"/>
    </source>
</evidence>
<dbReference type="GO" id="GO:0005509">
    <property type="term" value="F:calcium ion binding"/>
    <property type="evidence" value="ECO:0007669"/>
    <property type="project" value="InterPro"/>
</dbReference>
<dbReference type="InterPro" id="IPR001343">
    <property type="entry name" value="Hemolysn_Ca-bd"/>
</dbReference>
<keyword evidence="7" id="KW-0472">Membrane</keyword>
<dbReference type="Gene3D" id="2.150.10.10">
    <property type="entry name" value="Serralysin-like metalloprotease, C-terminal"/>
    <property type="match status" value="4"/>
</dbReference>
<dbReference type="InterPro" id="IPR003995">
    <property type="entry name" value="RTX_toxin_determinant-A"/>
</dbReference>
<evidence type="ECO:0000256" key="1">
    <source>
        <dbReference type="ARBA" id="ARBA00004370"/>
    </source>
</evidence>
<dbReference type="InterPro" id="IPR018511">
    <property type="entry name" value="Hemolysin-typ_Ca-bd_CS"/>
</dbReference>
<dbReference type="InterPro" id="IPR011049">
    <property type="entry name" value="Serralysin-like_metalloprot_C"/>
</dbReference>
<dbReference type="RefSeq" id="WP_196270064.1">
    <property type="nucleotide sequence ID" value="NZ_JADQDO010000001.1"/>
</dbReference>
<dbReference type="Proteomes" id="UP000599312">
    <property type="component" value="Unassembled WGS sequence"/>
</dbReference>